<sequence length="77" mass="9006">MTFSNTILSESIYLDYHATTPVDRRVAEKVYDYMVNNFGNSSSIDHIFDNQATKKIKQSLVNFIFHLNFLLRKNNCL</sequence>
<dbReference type="EMBL" id="CP003947">
    <property type="protein sequence ID" value="AFZ55468.1"/>
    <property type="molecule type" value="Genomic_DNA"/>
</dbReference>
<dbReference type="Gene3D" id="3.40.640.10">
    <property type="entry name" value="Type I PLP-dependent aspartate aminotransferase-like (Major domain)"/>
    <property type="match status" value="1"/>
</dbReference>
<reference evidence="2" key="1">
    <citation type="journal article" date="2013" name="Proc. Natl. Acad. Sci. U.S.A.">
        <title>Improving the coverage of the cyanobacterial phylum using diversity-driven genome sequencing.</title>
        <authorList>
            <person name="Shih P.M."/>
            <person name="Wu D."/>
            <person name="Latifi A."/>
            <person name="Axen S.D."/>
            <person name="Fewer D.P."/>
            <person name="Talla E."/>
            <person name="Calteau A."/>
            <person name="Cai F."/>
            <person name="Tandeau de Marsac N."/>
            <person name="Rippka R."/>
            <person name="Herdman M."/>
            <person name="Sivonen K."/>
            <person name="Coursin T."/>
            <person name="Laurent T."/>
            <person name="Goodwin L."/>
            <person name="Nolan M."/>
            <person name="Davenport K.W."/>
            <person name="Han C.S."/>
            <person name="Rubin E.M."/>
            <person name="Eisen J.A."/>
            <person name="Woyke T."/>
            <person name="Gugger M."/>
            <person name="Kerfeld C.A."/>
        </authorList>
    </citation>
    <scope>NUCLEOTIDE SEQUENCE [LARGE SCALE GENOMIC DNA]</scope>
    <source>
        <strain evidence="2">PCC 10605</strain>
    </source>
</reference>
<name>K9ZAP8_CYAAP</name>
<accession>K9ZAP8</accession>
<protein>
    <recommendedName>
        <fullName evidence="3">Cysteine desulfurase</fullName>
    </recommendedName>
</protein>
<dbReference type="RefSeq" id="WP_015221186.1">
    <property type="nucleotide sequence ID" value="NC_019776.1"/>
</dbReference>
<evidence type="ECO:0000313" key="1">
    <source>
        <dbReference type="EMBL" id="AFZ55468.1"/>
    </source>
</evidence>
<dbReference type="STRING" id="755178.Cyan10605_3428"/>
<dbReference type="InterPro" id="IPR015421">
    <property type="entry name" value="PyrdxlP-dep_Trfase_major"/>
</dbReference>
<dbReference type="Gene3D" id="3.90.1150.10">
    <property type="entry name" value="Aspartate Aminotransferase, domain 1"/>
    <property type="match status" value="1"/>
</dbReference>
<dbReference type="KEGG" id="can:Cyan10605_3428"/>
<dbReference type="OrthoDB" id="9808002at2"/>
<organism evidence="1 2">
    <name type="scientific">Cyanobacterium aponinum (strain PCC 10605)</name>
    <dbReference type="NCBI Taxonomy" id="755178"/>
    <lineage>
        <taxon>Bacteria</taxon>
        <taxon>Bacillati</taxon>
        <taxon>Cyanobacteriota</taxon>
        <taxon>Cyanophyceae</taxon>
        <taxon>Oscillatoriophycideae</taxon>
        <taxon>Chroococcales</taxon>
        <taxon>Geminocystaceae</taxon>
        <taxon>Cyanobacterium</taxon>
    </lineage>
</organism>
<evidence type="ECO:0008006" key="3">
    <source>
        <dbReference type="Google" id="ProtNLM"/>
    </source>
</evidence>
<dbReference type="SUPFAM" id="SSF53383">
    <property type="entry name" value="PLP-dependent transferases"/>
    <property type="match status" value="1"/>
</dbReference>
<evidence type="ECO:0000313" key="2">
    <source>
        <dbReference type="Proteomes" id="UP000010480"/>
    </source>
</evidence>
<dbReference type="HOGENOM" id="CLU_2632207_0_0_3"/>
<dbReference type="eggNOG" id="COG1104">
    <property type="taxonomic scope" value="Bacteria"/>
</dbReference>
<keyword evidence="2" id="KW-1185">Reference proteome</keyword>
<dbReference type="AlphaFoldDB" id="K9ZAP8"/>
<proteinExistence type="predicted"/>
<dbReference type="Proteomes" id="UP000010480">
    <property type="component" value="Chromosome"/>
</dbReference>
<dbReference type="InterPro" id="IPR015422">
    <property type="entry name" value="PyrdxlP-dep_Trfase_small"/>
</dbReference>
<dbReference type="InterPro" id="IPR015424">
    <property type="entry name" value="PyrdxlP-dep_Trfase"/>
</dbReference>
<gene>
    <name evidence="1" type="ordered locus">Cyan10605_3428</name>
</gene>